<dbReference type="GO" id="GO:0004725">
    <property type="term" value="F:protein tyrosine phosphatase activity"/>
    <property type="evidence" value="ECO:0007669"/>
    <property type="project" value="UniProtKB-EC"/>
</dbReference>
<dbReference type="EC" id="3.1.3.48" evidence="5"/>
<dbReference type="Gene3D" id="1.10.287.1490">
    <property type="match status" value="1"/>
</dbReference>
<comment type="similarity">
    <text evidence="1">Belongs to the protein-tyrosine phosphatase family. Non-receptor class subfamily.</text>
</comment>
<dbReference type="InterPro" id="IPR000242">
    <property type="entry name" value="PTP_cat"/>
</dbReference>
<dbReference type="InterPro" id="IPR029021">
    <property type="entry name" value="Prot-tyrosine_phosphatase-like"/>
</dbReference>
<evidence type="ECO:0000313" key="6">
    <source>
        <dbReference type="Proteomes" id="UP001220961"/>
    </source>
</evidence>
<evidence type="ECO:0000256" key="1">
    <source>
        <dbReference type="ARBA" id="ARBA00009649"/>
    </source>
</evidence>
<keyword evidence="5" id="KW-0378">Hydrolase</keyword>
<feature type="domain" description="Tyrosine-protein phosphatase" evidence="4">
    <location>
        <begin position="225"/>
        <end position="420"/>
    </location>
</feature>
<gene>
    <name evidence="5" type="ORF">MCAP1_003263</name>
</gene>
<keyword evidence="3" id="KW-0732">Signal</keyword>
<protein>
    <submittedName>
        <fullName evidence="5">Protein-tyrosine-phosphatase</fullName>
        <ecNumber evidence="5">3.1.3.48</ecNumber>
    </submittedName>
</protein>
<dbReference type="Gene3D" id="3.90.190.10">
    <property type="entry name" value="Protein tyrosine phosphatase superfamily"/>
    <property type="match status" value="1"/>
</dbReference>
<dbReference type="PANTHER" id="PTHR19134">
    <property type="entry name" value="RECEPTOR-TYPE TYROSINE-PROTEIN PHOSPHATASE"/>
    <property type="match status" value="1"/>
</dbReference>
<accession>A0AAF0IY33</accession>
<feature type="chain" id="PRO_5042189438" evidence="3">
    <location>
        <begin position="24"/>
        <end position="990"/>
    </location>
</feature>
<feature type="signal peptide" evidence="3">
    <location>
        <begin position="1"/>
        <end position="23"/>
    </location>
</feature>
<name>A0AAF0IY33_9BASI</name>
<evidence type="ECO:0000259" key="4">
    <source>
        <dbReference type="PROSITE" id="PS50055"/>
    </source>
</evidence>
<dbReference type="PRINTS" id="PR00700">
    <property type="entry name" value="PRTYPHPHTASE"/>
</dbReference>
<feature type="region of interest" description="Disordered" evidence="2">
    <location>
        <begin position="957"/>
        <end position="990"/>
    </location>
</feature>
<dbReference type="InterPro" id="IPR050348">
    <property type="entry name" value="Protein-Tyr_Phosphatase"/>
</dbReference>
<organism evidence="5 6">
    <name type="scientific">Malassezia caprae</name>
    <dbReference type="NCBI Taxonomy" id="1381934"/>
    <lineage>
        <taxon>Eukaryota</taxon>
        <taxon>Fungi</taxon>
        <taxon>Dikarya</taxon>
        <taxon>Basidiomycota</taxon>
        <taxon>Ustilaginomycotina</taxon>
        <taxon>Malasseziomycetes</taxon>
        <taxon>Malasseziales</taxon>
        <taxon>Malasseziaceae</taxon>
        <taxon>Malassezia</taxon>
    </lineage>
</organism>
<evidence type="ECO:0000256" key="3">
    <source>
        <dbReference type="SAM" id="SignalP"/>
    </source>
</evidence>
<dbReference type="PANTHER" id="PTHR19134:SF561">
    <property type="entry name" value="PROTEIN TYROSINE PHOSPHATASE 36E, ISOFORM A"/>
    <property type="match status" value="1"/>
</dbReference>
<keyword evidence="6" id="KW-1185">Reference proteome</keyword>
<feature type="compositionally biased region" description="Polar residues" evidence="2">
    <location>
        <begin position="961"/>
        <end position="971"/>
    </location>
</feature>
<dbReference type="SMART" id="SM00194">
    <property type="entry name" value="PTPc"/>
    <property type="match status" value="1"/>
</dbReference>
<evidence type="ECO:0000313" key="5">
    <source>
        <dbReference type="EMBL" id="WFD21008.1"/>
    </source>
</evidence>
<dbReference type="EMBL" id="CP119914">
    <property type="protein sequence ID" value="WFD21008.1"/>
    <property type="molecule type" value="Genomic_DNA"/>
</dbReference>
<evidence type="ECO:0000256" key="2">
    <source>
        <dbReference type="SAM" id="MobiDB-lite"/>
    </source>
</evidence>
<dbReference type="SUPFAM" id="SSF52799">
    <property type="entry name" value="(Phosphotyrosine protein) phosphatases II"/>
    <property type="match status" value="1"/>
</dbReference>
<dbReference type="AlphaFoldDB" id="A0AAF0IY33"/>
<dbReference type="Pfam" id="PF00102">
    <property type="entry name" value="Y_phosphatase"/>
    <property type="match status" value="1"/>
</dbReference>
<proteinExistence type="inferred from homology"/>
<sequence length="990" mass="111403">MGRSSAGGGGASLLGLLRKFVLAGYKGQLCWVTGGFVSYSRWPPAVDDIEWAPTQVDPTVASSSMSTGPMKQPNLHLGMPPHGPMLALPGSVGNSALHAANPFFDNIRQNLELSCGITDIVPLDLSLSKSDLGRLPRFLRDLAMMDDQARAKYLAERFFEIEKREQIRMQSVMQRHAFESSTNNSEHPPDVPISSRAIYPNTPTEHAVPPGSFPLSITAAIERGNDHRYRNFWTFEHSRVTLEKQPNQSKYINASFINPLRYMGGHDVYIATQAPLPSTFSVFWSVIWEYDIHTIVMLAREKEAGRTKCDNYWDELTAEPFQVSVLDQKTITSQDLQALCKPTETSDKASEMCVIQRTLQIRNLNVPDTPRHVTHYQYVAWPDHSVPDSPLDLLALNKILPDPTRIESSTMLPGADGSYVDMWVMDALHTLKSRIHPCLTGKPLLDSPPVPTLGEEALEHMSVLLHECDDLLEFEQAERACGESMDVTPTREVQNIDNCMFNYKLAVEAVRVLQRERSAQMDPDETVVGDWEPKISNMTEEERSKLERAHLEALETMKTAHAQELARMVEEHRLSNEDLFTSHAAELAQAYSGRTKEMEDLRLEHEATLAMTSKMYEERLTHNHLAQNEAASRHAAEVRLHNSAHTDTLQATLQLGAAMEELGATLVQNATQLATMQQRMDTYEAYVLKLEKQHGDALEAHGSLRTAHHTLSSEHELAARRLAELEASLAERDEAIAHTQRQLGQVQGALEQRESDLFAKSSRLTDAESQVAELQSELERSSQVQTNVDQILHQLTASEAQVTELQKQLKSLELVKAERAQWAGEMHELQKMLSMYKTSASHAEQEQERAKEQMEKLQAEFFVMEQALADREADIRALKESKRRYVEQIRTERAEHAAKRDADQNTASLTQRVADLELELSAKASEIEEADTRMLLVMKENKRLAAQVKALRNETKRALQDVTNNQASNVSPDKHDASLPNRLARLRPVS</sequence>
<reference evidence="5" key="1">
    <citation type="submission" date="2023-03" db="EMBL/GenBank/DDBJ databases">
        <title>Mating type loci evolution in Malassezia.</title>
        <authorList>
            <person name="Coelho M.A."/>
        </authorList>
    </citation>
    <scope>NUCLEOTIDE SEQUENCE</scope>
    <source>
        <strain evidence="5">CBS 10434</strain>
    </source>
</reference>
<dbReference type="PROSITE" id="PS50055">
    <property type="entry name" value="TYR_PHOSPHATASE_PTP"/>
    <property type="match status" value="1"/>
</dbReference>
<dbReference type="Proteomes" id="UP001220961">
    <property type="component" value="Chromosome 7"/>
</dbReference>